<dbReference type="RefSeq" id="WP_191179502.1">
    <property type="nucleotide sequence ID" value="NZ_JACXXP010000010.1"/>
</dbReference>
<evidence type="ECO:0000313" key="5">
    <source>
        <dbReference type="Proteomes" id="UP001107960"/>
    </source>
</evidence>
<feature type="chain" id="PRO_5040500036" evidence="1">
    <location>
        <begin position="24"/>
        <end position="253"/>
    </location>
</feature>
<comment type="caution">
    <text evidence="3">The sequence shown here is derived from an EMBL/GenBank/DDBJ whole genome shotgun (WGS) entry which is preliminary data.</text>
</comment>
<keyword evidence="4" id="KW-1185">Reference proteome</keyword>
<evidence type="ECO:0000313" key="2">
    <source>
        <dbReference type="EMBL" id="MBD3904986.1"/>
    </source>
</evidence>
<accession>A0A9Q3UV36</accession>
<evidence type="ECO:0000313" key="4">
    <source>
        <dbReference type="Proteomes" id="UP000603715"/>
    </source>
</evidence>
<feature type="signal peptide" evidence="1">
    <location>
        <begin position="1"/>
        <end position="23"/>
    </location>
</feature>
<evidence type="ECO:0000256" key="1">
    <source>
        <dbReference type="SAM" id="SignalP"/>
    </source>
</evidence>
<reference evidence="4" key="2">
    <citation type="submission" date="2023-07" db="EMBL/GenBank/DDBJ databases">
        <title>Description of novel Chryseobacterium sp. strain C-2.</title>
        <authorList>
            <person name="Saticioglu I.B."/>
        </authorList>
    </citation>
    <scope>NUCLEOTIDE SEQUENCE [LARGE SCALE GENOMIC DNA]</scope>
    <source>
        <strain evidence="4">C-2</strain>
    </source>
</reference>
<evidence type="ECO:0000313" key="3">
    <source>
        <dbReference type="EMBL" id="MCC9035147.1"/>
    </source>
</evidence>
<dbReference type="InterPro" id="IPR005901">
    <property type="entry name" value="GLPGLI"/>
</dbReference>
<dbReference type="EMBL" id="JACXXP010000010">
    <property type="protein sequence ID" value="MBD3904986.1"/>
    <property type="molecule type" value="Genomic_DNA"/>
</dbReference>
<reference evidence="3" key="1">
    <citation type="submission" date="2021-11" db="EMBL/GenBank/DDBJ databases">
        <title>Description of novel Chryseobacterium species.</title>
        <authorList>
            <person name="Saticioglu I.B."/>
            <person name="Ay H."/>
            <person name="Altun S."/>
            <person name="Duman M."/>
        </authorList>
    </citation>
    <scope>NUCLEOTIDE SEQUENCE</scope>
    <source>
        <strain evidence="3">C-39</strain>
    </source>
</reference>
<sequence>MKYKILILLIFNCLILSAQNNKAELEVTYYFKISSDSLKRNNFIESEMILLCNSEKSIYYNPEMAYYYEYLKDFAKKMDLKNLNVNTSRPAIPKVRHNIWKEGSKVTASIPIGMYFYKFYEPDLKWELINEKKRIHNMECNLAKVSTENDVFYAWYNPEVPFSEGPFRFKGLPGLILEVYNENKTIEFTVRSIKKSDRDIEKMASVATIDVQDKKVFFKARDKWLKYPFDNRVSKEREKQGIEDVKKMNVFLD</sequence>
<dbReference type="EMBL" id="JAJJML010000001">
    <property type="protein sequence ID" value="MCC9035147.1"/>
    <property type="molecule type" value="Genomic_DNA"/>
</dbReference>
<reference evidence="2" key="3">
    <citation type="submission" date="2024-05" db="EMBL/GenBank/DDBJ databases">
        <title>Description of novel Chryseobacterium sp. strain C-2.</title>
        <authorList>
            <person name="Saticioglu I.B."/>
        </authorList>
    </citation>
    <scope>NUCLEOTIDE SEQUENCE</scope>
    <source>
        <strain evidence="2">C-2</strain>
    </source>
</reference>
<name>A0A9Q3UV36_9FLAO</name>
<dbReference type="NCBIfam" id="TIGR01200">
    <property type="entry name" value="GLPGLI"/>
    <property type="match status" value="1"/>
</dbReference>
<dbReference type="Proteomes" id="UP000603715">
    <property type="component" value="Unassembled WGS sequence"/>
</dbReference>
<gene>
    <name evidence="2" type="ORF">IEW27_10360</name>
    <name evidence="3" type="ORF">LNP80_12900</name>
</gene>
<protein>
    <submittedName>
        <fullName evidence="3">GLPGLI family protein</fullName>
    </submittedName>
</protein>
<dbReference type="AlphaFoldDB" id="A0A9Q3UV36"/>
<dbReference type="Proteomes" id="UP001107960">
    <property type="component" value="Unassembled WGS sequence"/>
</dbReference>
<organism evidence="3 5">
    <name type="scientific">Chryseobacterium muglaense</name>
    <dbReference type="NCBI Taxonomy" id="2893752"/>
    <lineage>
        <taxon>Bacteria</taxon>
        <taxon>Pseudomonadati</taxon>
        <taxon>Bacteroidota</taxon>
        <taxon>Flavobacteriia</taxon>
        <taxon>Flavobacteriales</taxon>
        <taxon>Weeksellaceae</taxon>
        <taxon>Chryseobacterium group</taxon>
        <taxon>Chryseobacterium</taxon>
    </lineage>
</organism>
<proteinExistence type="predicted"/>
<keyword evidence="1" id="KW-0732">Signal</keyword>
<dbReference type="Pfam" id="PF09697">
    <property type="entry name" value="Porph_ging"/>
    <property type="match status" value="1"/>
</dbReference>